<protein>
    <submittedName>
        <fullName evidence="2">Uncharacterized protein</fullName>
    </submittedName>
</protein>
<dbReference type="OrthoDB" id="2680522at2759"/>
<name>A0A0C9ZXX8_9AGAM</name>
<feature type="compositionally biased region" description="Low complexity" evidence="1">
    <location>
        <begin position="95"/>
        <end position="109"/>
    </location>
</feature>
<feature type="compositionally biased region" description="Low complexity" evidence="1">
    <location>
        <begin position="74"/>
        <end position="87"/>
    </location>
</feature>
<sequence>MLEKQGGGGDGTAVDKSLVSNTSPFNPTLLDAEAWSELLQNLRDDVAELQNQEGSTSAQSETKKLVSVKNPRRSISSSVTNSTSKHTPAQSTPFPATHHSSISAAHAPSKSPFSDSPCPVCLQRPFHVLHHCPIVLKGPDVIQQRLEELRYSDARDSQELIEQLDAFIRCHKDSDTVTTAYNSLPVEASRETDARSPPAASSLSQSFTLHDLPCDSHLANADGSTDEESSAESSDGNERRIAQTIHPPKPSLTRASMSYGDNMLEAVVRGPAPRRVLSNILKELQEEETQQVHSKEECGRQYLMISAGIDAFFCR</sequence>
<reference evidence="3" key="2">
    <citation type="submission" date="2015-01" db="EMBL/GenBank/DDBJ databases">
        <title>Evolutionary Origins and Diversification of the Mycorrhizal Mutualists.</title>
        <authorList>
            <consortium name="DOE Joint Genome Institute"/>
            <consortium name="Mycorrhizal Genomics Consortium"/>
            <person name="Kohler A."/>
            <person name="Kuo A."/>
            <person name="Nagy L.G."/>
            <person name="Floudas D."/>
            <person name="Copeland A."/>
            <person name="Barry K.W."/>
            <person name="Cichocki N."/>
            <person name="Veneault-Fourrey C."/>
            <person name="LaButti K."/>
            <person name="Lindquist E.A."/>
            <person name="Lipzen A."/>
            <person name="Lundell T."/>
            <person name="Morin E."/>
            <person name="Murat C."/>
            <person name="Riley R."/>
            <person name="Ohm R."/>
            <person name="Sun H."/>
            <person name="Tunlid A."/>
            <person name="Henrissat B."/>
            <person name="Grigoriev I.V."/>
            <person name="Hibbett D.S."/>
            <person name="Martin F."/>
        </authorList>
    </citation>
    <scope>NUCLEOTIDE SEQUENCE [LARGE SCALE GENOMIC DNA]</scope>
    <source>
        <strain evidence="3">441</strain>
    </source>
</reference>
<evidence type="ECO:0000313" key="2">
    <source>
        <dbReference type="EMBL" id="KIK27052.1"/>
    </source>
</evidence>
<feature type="region of interest" description="Disordered" evidence="1">
    <location>
        <begin position="182"/>
        <end position="254"/>
    </location>
</feature>
<evidence type="ECO:0000313" key="3">
    <source>
        <dbReference type="Proteomes" id="UP000054018"/>
    </source>
</evidence>
<dbReference type="EMBL" id="KN833698">
    <property type="protein sequence ID" value="KIK27052.1"/>
    <property type="molecule type" value="Genomic_DNA"/>
</dbReference>
<keyword evidence="3" id="KW-1185">Reference proteome</keyword>
<dbReference type="STRING" id="765257.A0A0C9ZXX8"/>
<accession>A0A0C9ZXX8</accession>
<proteinExistence type="predicted"/>
<reference evidence="2 3" key="1">
    <citation type="submission" date="2014-04" db="EMBL/GenBank/DDBJ databases">
        <authorList>
            <consortium name="DOE Joint Genome Institute"/>
            <person name="Kuo A."/>
            <person name="Kohler A."/>
            <person name="Costa M.D."/>
            <person name="Nagy L.G."/>
            <person name="Floudas D."/>
            <person name="Copeland A."/>
            <person name="Barry K.W."/>
            <person name="Cichocki N."/>
            <person name="Veneault-Fourrey C."/>
            <person name="LaButti K."/>
            <person name="Lindquist E.A."/>
            <person name="Lipzen A."/>
            <person name="Lundell T."/>
            <person name="Morin E."/>
            <person name="Murat C."/>
            <person name="Sun H."/>
            <person name="Tunlid A."/>
            <person name="Henrissat B."/>
            <person name="Grigoriev I.V."/>
            <person name="Hibbett D.S."/>
            <person name="Martin F."/>
            <person name="Nordberg H.P."/>
            <person name="Cantor M.N."/>
            <person name="Hua S.X."/>
        </authorList>
    </citation>
    <scope>NUCLEOTIDE SEQUENCE [LARGE SCALE GENOMIC DNA]</scope>
    <source>
        <strain evidence="2 3">441</strain>
    </source>
</reference>
<dbReference type="AlphaFoldDB" id="A0A0C9ZXX8"/>
<feature type="compositionally biased region" description="Gly residues" evidence="1">
    <location>
        <begin position="1"/>
        <end position="11"/>
    </location>
</feature>
<feature type="compositionally biased region" description="Polar residues" evidence="1">
    <location>
        <begin position="199"/>
        <end position="208"/>
    </location>
</feature>
<feature type="compositionally biased region" description="Polar residues" evidence="1">
    <location>
        <begin position="49"/>
        <end position="60"/>
    </location>
</feature>
<gene>
    <name evidence="2" type="ORF">PISMIDRAFT_219176</name>
</gene>
<dbReference type="Proteomes" id="UP000054018">
    <property type="component" value="Unassembled WGS sequence"/>
</dbReference>
<dbReference type="HOGENOM" id="CLU_883138_0_0_1"/>
<feature type="region of interest" description="Disordered" evidence="1">
    <location>
        <begin position="46"/>
        <end position="109"/>
    </location>
</feature>
<organism evidence="2 3">
    <name type="scientific">Pisolithus microcarpus 441</name>
    <dbReference type="NCBI Taxonomy" id="765257"/>
    <lineage>
        <taxon>Eukaryota</taxon>
        <taxon>Fungi</taxon>
        <taxon>Dikarya</taxon>
        <taxon>Basidiomycota</taxon>
        <taxon>Agaricomycotina</taxon>
        <taxon>Agaricomycetes</taxon>
        <taxon>Agaricomycetidae</taxon>
        <taxon>Boletales</taxon>
        <taxon>Sclerodermatineae</taxon>
        <taxon>Pisolithaceae</taxon>
        <taxon>Pisolithus</taxon>
    </lineage>
</organism>
<feature type="region of interest" description="Disordered" evidence="1">
    <location>
        <begin position="1"/>
        <end position="26"/>
    </location>
</feature>
<evidence type="ECO:0000256" key="1">
    <source>
        <dbReference type="SAM" id="MobiDB-lite"/>
    </source>
</evidence>